<protein>
    <submittedName>
        <fullName evidence="1">Uncharacterized protein</fullName>
    </submittedName>
</protein>
<dbReference type="EMBL" id="JAINVV010000003">
    <property type="protein sequence ID" value="MBY8821879.1"/>
    <property type="molecule type" value="Genomic_DNA"/>
</dbReference>
<comment type="caution">
    <text evidence="1">The sequence shown here is derived from an EMBL/GenBank/DDBJ whole genome shotgun (WGS) entry which is preliminary data.</text>
</comment>
<organism evidence="1 2">
    <name type="scientific">Sphingomonas colocasiae</name>
    <dbReference type="NCBI Taxonomy" id="1848973"/>
    <lineage>
        <taxon>Bacteria</taxon>
        <taxon>Pseudomonadati</taxon>
        <taxon>Pseudomonadota</taxon>
        <taxon>Alphaproteobacteria</taxon>
        <taxon>Sphingomonadales</taxon>
        <taxon>Sphingomonadaceae</taxon>
        <taxon>Sphingomonas</taxon>
    </lineage>
</organism>
<proteinExistence type="predicted"/>
<evidence type="ECO:0000313" key="2">
    <source>
        <dbReference type="Proteomes" id="UP000706039"/>
    </source>
</evidence>
<name>A0ABS7PPC5_9SPHN</name>
<dbReference type="RefSeq" id="WP_222988956.1">
    <property type="nucleotide sequence ID" value="NZ_JAINVV010000003.1"/>
</dbReference>
<accession>A0ABS7PPC5</accession>
<dbReference type="Proteomes" id="UP000706039">
    <property type="component" value="Unassembled WGS sequence"/>
</dbReference>
<evidence type="ECO:0000313" key="1">
    <source>
        <dbReference type="EMBL" id="MBY8821879.1"/>
    </source>
</evidence>
<keyword evidence="2" id="KW-1185">Reference proteome</keyword>
<reference evidence="1 2" key="1">
    <citation type="submission" date="2021-08" db="EMBL/GenBank/DDBJ databases">
        <authorList>
            <person name="Tuo L."/>
        </authorList>
    </citation>
    <scope>NUCLEOTIDE SEQUENCE [LARGE SCALE GENOMIC DNA]</scope>
    <source>
        <strain evidence="1 2">JCM 31229</strain>
    </source>
</reference>
<gene>
    <name evidence="1" type="ORF">K7G82_06225</name>
</gene>
<sequence>MGDINILGAARIDPEACRRIAAAILETGEAAISIFDADRAIEHGGKEANIQAVYSRLRGDFTFELNLRIGKGNFPVAEDDFARAFARCSASTCAIDTADGNPFTWILFGPDADERLVTIGDDFRILP</sequence>